<protein>
    <submittedName>
        <fullName evidence="2">Uncharacterized protein</fullName>
    </submittedName>
</protein>
<keyword evidence="3" id="KW-1185">Reference proteome</keyword>
<keyword evidence="1" id="KW-0472">Membrane</keyword>
<evidence type="ECO:0000313" key="3">
    <source>
        <dbReference type="Proteomes" id="UP000800235"/>
    </source>
</evidence>
<name>A0A9P4TSR7_9PEZI</name>
<sequence>MSCATNPVWQPTVAAYLDSSTDDRLAAWWQDKRQSPKVRFANELAKSFGDHPTASYHTMLSASNLNSFFNAIMDGITDGQLSFSNEIDRVATLAIPIKDPKFPFGDIAFWLVAILAAIFASFLWQPLDMQLFWPE</sequence>
<dbReference type="AlphaFoldDB" id="A0A9P4TSR7"/>
<organism evidence="2 3">
    <name type="scientific">Tothia fuscella</name>
    <dbReference type="NCBI Taxonomy" id="1048955"/>
    <lineage>
        <taxon>Eukaryota</taxon>
        <taxon>Fungi</taxon>
        <taxon>Dikarya</taxon>
        <taxon>Ascomycota</taxon>
        <taxon>Pezizomycotina</taxon>
        <taxon>Dothideomycetes</taxon>
        <taxon>Pleosporomycetidae</taxon>
        <taxon>Venturiales</taxon>
        <taxon>Cylindrosympodiaceae</taxon>
        <taxon>Tothia</taxon>
    </lineage>
</organism>
<gene>
    <name evidence="2" type="ORF">EJ08DRAFT_703209</name>
</gene>
<keyword evidence="1" id="KW-0812">Transmembrane</keyword>
<proteinExistence type="predicted"/>
<keyword evidence="1" id="KW-1133">Transmembrane helix</keyword>
<evidence type="ECO:0000313" key="2">
    <source>
        <dbReference type="EMBL" id="KAF2418237.1"/>
    </source>
</evidence>
<dbReference type="Proteomes" id="UP000800235">
    <property type="component" value="Unassembled WGS sequence"/>
</dbReference>
<feature type="transmembrane region" description="Helical" evidence="1">
    <location>
        <begin position="107"/>
        <end position="127"/>
    </location>
</feature>
<comment type="caution">
    <text evidence="2">The sequence shown here is derived from an EMBL/GenBank/DDBJ whole genome shotgun (WGS) entry which is preliminary data.</text>
</comment>
<evidence type="ECO:0000256" key="1">
    <source>
        <dbReference type="SAM" id="Phobius"/>
    </source>
</evidence>
<dbReference type="EMBL" id="MU007131">
    <property type="protein sequence ID" value="KAF2418237.1"/>
    <property type="molecule type" value="Genomic_DNA"/>
</dbReference>
<reference evidence="2" key="1">
    <citation type="journal article" date="2020" name="Stud. Mycol.">
        <title>101 Dothideomycetes genomes: a test case for predicting lifestyles and emergence of pathogens.</title>
        <authorList>
            <person name="Haridas S."/>
            <person name="Albert R."/>
            <person name="Binder M."/>
            <person name="Bloem J."/>
            <person name="Labutti K."/>
            <person name="Salamov A."/>
            <person name="Andreopoulos B."/>
            <person name="Baker S."/>
            <person name="Barry K."/>
            <person name="Bills G."/>
            <person name="Bluhm B."/>
            <person name="Cannon C."/>
            <person name="Castanera R."/>
            <person name="Culley D."/>
            <person name="Daum C."/>
            <person name="Ezra D."/>
            <person name="Gonzalez J."/>
            <person name="Henrissat B."/>
            <person name="Kuo A."/>
            <person name="Liang C."/>
            <person name="Lipzen A."/>
            <person name="Lutzoni F."/>
            <person name="Magnuson J."/>
            <person name="Mondo S."/>
            <person name="Nolan M."/>
            <person name="Ohm R."/>
            <person name="Pangilinan J."/>
            <person name="Park H.-J."/>
            <person name="Ramirez L."/>
            <person name="Alfaro M."/>
            <person name="Sun H."/>
            <person name="Tritt A."/>
            <person name="Yoshinaga Y."/>
            <person name="Zwiers L.-H."/>
            <person name="Turgeon B."/>
            <person name="Goodwin S."/>
            <person name="Spatafora J."/>
            <person name="Crous P."/>
            <person name="Grigoriev I."/>
        </authorList>
    </citation>
    <scope>NUCLEOTIDE SEQUENCE</scope>
    <source>
        <strain evidence="2">CBS 130266</strain>
    </source>
</reference>
<accession>A0A9P4TSR7</accession>
<dbReference type="OrthoDB" id="5383967at2759"/>